<dbReference type="PANTHER" id="PTHR42711">
    <property type="entry name" value="ABC TRANSPORTER ATP-BINDING PROTEIN"/>
    <property type="match status" value="1"/>
</dbReference>
<dbReference type="EMBL" id="JAMTCG010000003">
    <property type="protein sequence ID" value="MCP2160303.1"/>
    <property type="molecule type" value="Genomic_DNA"/>
</dbReference>
<organism evidence="12 13">
    <name type="scientific">Williamsia serinedens</name>
    <dbReference type="NCBI Taxonomy" id="391736"/>
    <lineage>
        <taxon>Bacteria</taxon>
        <taxon>Bacillati</taxon>
        <taxon>Actinomycetota</taxon>
        <taxon>Actinomycetes</taxon>
        <taxon>Mycobacteriales</taxon>
        <taxon>Nocardiaceae</taxon>
        <taxon>Williamsia</taxon>
    </lineage>
</organism>
<dbReference type="SUPFAM" id="SSF52540">
    <property type="entry name" value="P-loop containing nucleoside triphosphate hydrolases"/>
    <property type="match status" value="1"/>
</dbReference>
<dbReference type="SMART" id="SM00382">
    <property type="entry name" value="AAA"/>
    <property type="match status" value="1"/>
</dbReference>
<reference evidence="12 13" key="1">
    <citation type="submission" date="2022-06" db="EMBL/GenBank/DDBJ databases">
        <title>Genomic Encyclopedia of Archaeal and Bacterial Type Strains, Phase II (KMG-II): from individual species to whole genera.</title>
        <authorList>
            <person name="Goeker M."/>
        </authorList>
    </citation>
    <scope>NUCLEOTIDE SEQUENCE [LARGE SCALE GENOMIC DNA]</scope>
    <source>
        <strain evidence="12 13">DSM 45037</strain>
    </source>
</reference>
<evidence type="ECO:0000256" key="2">
    <source>
        <dbReference type="ARBA" id="ARBA00022448"/>
    </source>
</evidence>
<comment type="caution">
    <text evidence="12">The sequence shown here is derived from an EMBL/GenBank/DDBJ whole genome shotgun (WGS) entry which is preliminary data.</text>
</comment>
<dbReference type="GO" id="GO:0005524">
    <property type="term" value="F:ATP binding"/>
    <property type="evidence" value="ECO:0007669"/>
    <property type="project" value="UniProtKB-KW"/>
</dbReference>
<keyword evidence="7" id="KW-0472">Membrane</keyword>
<dbReference type="PANTHER" id="PTHR42711:SF19">
    <property type="entry name" value="DOXORUBICIN RESISTANCE ATP-BINDING PROTEIN DRRA"/>
    <property type="match status" value="1"/>
</dbReference>
<keyword evidence="5 12" id="KW-0067">ATP-binding</keyword>
<dbReference type="Pfam" id="PF00005">
    <property type="entry name" value="ABC_tran"/>
    <property type="match status" value="1"/>
</dbReference>
<protein>
    <submittedName>
        <fullName evidence="12">ABC-2 type transport system ATP-binding protein</fullName>
    </submittedName>
</protein>
<evidence type="ECO:0000256" key="10">
    <source>
        <dbReference type="SAM" id="MobiDB-lite"/>
    </source>
</evidence>
<gene>
    <name evidence="12" type="ORF">LX12_001490</name>
</gene>
<accession>A0ABT1GZ83</accession>
<keyword evidence="13" id="KW-1185">Reference proteome</keyword>
<feature type="region of interest" description="Disordered" evidence="10">
    <location>
        <begin position="1"/>
        <end position="52"/>
    </location>
</feature>
<keyword evidence="3" id="KW-1003">Cell membrane</keyword>
<dbReference type="NCBIfam" id="TIGR01188">
    <property type="entry name" value="drrA"/>
    <property type="match status" value="1"/>
</dbReference>
<feature type="domain" description="ABC transporter" evidence="11">
    <location>
        <begin position="69"/>
        <end position="299"/>
    </location>
</feature>
<evidence type="ECO:0000256" key="1">
    <source>
        <dbReference type="ARBA" id="ARBA00004413"/>
    </source>
</evidence>
<dbReference type="InterPro" id="IPR027417">
    <property type="entry name" value="P-loop_NTPase"/>
</dbReference>
<dbReference type="Proteomes" id="UP001205740">
    <property type="component" value="Unassembled WGS sequence"/>
</dbReference>
<dbReference type="PROSITE" id="PS00211">
    <property type="entry name" value="ABC_TRANSPORTER_1"/>
    <property type="match status" value="1"/>
</dbReference>
<evidence type="ECO:0000313" key="12">
    <source>
        <dbReference type="EMBL" id="MCP2160303.1"/>
    </source>
</evidence>
<evidence type="ECO:0000313" key="13">
    <source>
        <dbReference type="Proteomes" id="UP001205740"/>
    </source>
</evidence>
<keyword evidence="6" id="KW-1278">Translocase</keyword>
<sequence>MTTTSNGAAPSTARVGRHARPDPADGPVEPRAWAPPAESSWTPRDESSWTPPLDAATALRRGRSASAAVEVSGLTKEFDGRRVVDEIDFVVPAGTVCGLLGPNGAGKTTTVRMLSTLLRPTSGSVTVLGRDVVADATAVRSLIALTGQYASVDEDLTGRENLEIFGRLLGLRGREARARARDLVDRFGLTDAGDRAIRSYSGGMRRRLDLAASMIRRPALLFLDEPTTGLDPRTRSQLWDIVRSVVDAGTTVVLTTQYLDEADALADQLVVIDHGRVVGRGTPESLKRSVGDFSLSIRLIDPHQSERAASTMRSLLHAPVDVDTRTGALTGPVPDSARAAQVIAALTAERIGVGEFGVHTPSLDDVFLALTDEARPA</sequence>
<evidence type="ECO:0000256" key="7">
    <source>
        <dbReference type="ARBA" id="ARBA00023136"/>
    </source>
</evidence>
<evidence type="ECO:0000256" key="4">
    <source>
        <dbReference type="ARBA" id="ARBA00022741"/>
    </source>
</evidence>
<dbReference type="PROSITE" id="PS50893">
    <property type="entry name" value="ABC_TRANSPORTER_2"/>
    <property type="match status" value="1"/>
</dbReference>
<dbReference type="Pfam" id="PF13732">
    <property type="entry name" value="DrrA1-3_C"/>
    <property type="match status" value="1"/>
</dbReference>
<evidence type="ECO:0000256" key="9">
    <source>
        <dbReference type="ARBA" id="ARBA00049985"/>
    </source>
</evidence>
<keyword evidence="8" id="KW-0046">Antibiotic resistance</keyword>
<evidence type="ECO:0000259" key="11">
    <source>
        <dbReference type="PROSITE" id="PS50893"/>
    </source>
</evidence>
<dbReference type="RefSeq" id="WP_253653918.1">
    <property type="nucleotide sequence ID" value="NZ_BAAAOE010000003.1"/>
</dbReference>
<comment type="similarity">
    <text evidence="9">Belongs to the ABC transporter superfamily. Drug exporter-1 (DrugE1) (TC 3.A.1.105) family.</text>
</comment>
<name>A0ABT1GZ83_9NOCA</name>
<evidence type="ECO:0000256" key="3">
    <source>
        <dbReference type="ARBA" id="ARBA00022475"/>
    </source>
</evidence>
<dbReference type="InterPro" id="IPR003439">
    <property type="entry name" value="ABC_transporter-like_ATP-bd"/>
</dbReference>
<dbReference type="InterPro" id="IPR005894">
    <property type="entry name" value="DrrA"/>
</dbReference>
<dbReference type="Gene3D" id="3.40.50.300">
    <property type="entry name" value="P-loop containing nucleotide triphosphate hydrolases"/>
    <property type="match status" value="1"/>
</dbReference>
<evidence type="ECO:0000256" key="8">
    <source>
        <dbReference type="ARBA" id="ARBA00023251"/>
    </source>
</evidence>
<dbReference type="InterPro" id="IPR050763">
    <property type="entry name" value="ABC_transporter_ATP-binding"/>
</dbReference>
<evidence type="ECO:0000256" key="5">
    <source>
        <dbReference type="ARBA" id="ARBA00022840"/>
    </source>
</evidence>
<keyword evidence="4" id="KW-0547">Nucleotide-binding</keyword>
<comment type="subcellular location">
    <subcellularLocation>
        <location evidence="1">Cell membrane</location>
        <topology evidence="1">Peripheral membrane protein</topology>
        <orientation evidence="1">Cytoplasmic side</orientation>
    </subcellularLocation>
</comment>
<dbReference type="InterPro" id="IPR017871">
    <property type="entry name" value="ABC_transporter-like_CS"/>
</dbReference>
<keyword evidence="2" id="KW-0813">Transport</keyword>
<dbReference type="InterPro" id="IPR003593">
    <property type="entry name" value="AAA+_ATPase"/>
</dbReference>
<dbReference type="InterPro" id="IPR025302">
    <property type="entry name" value="DrrA1/2-like_C"/>
</dbReference>
<proteinExistence type="inferred from homology"/>
<evidence type="ECO:0000256" key="6">
    <source>
        <dbReference type="ARBA" id="ARBA00022967"/>
    </source>
</evidence>